<dbReference type="OrthoDB" id="9927953at2"/>
<feature type="transmembrane region" description="Helical" evidence="1">
    <location>
        <begin position="45"/>
        <end position="62"/>
    </location>
</feature>
<reference evidence="2 3" key="1">
    <citation type="submission" date="2016-12" db="EMBL/GenBank/DDBJ databases">
        <title>Isolation and genomic insights into novel planktonic Zetaproteobacteria from stratified waters of the Chesapeake Bay.</title>
        <authorList>
            <person name="McAllister S.M."/>
            <person name="Kato S."/>
            <person name="Chan C.S."/>
            <person name="Chiu B.K."/>
            <person name="Field E.K."/>
        </authorList>
    </citation>
    <scope>NUCLEOTIDE SEQUENCE [LARGE SCALE GENOMIC DNA]</scope>
    <source>
        <strain evidence="2 3">CP-5</strain>
    </source>
</reference>
<proteinExistence type="predicted"/>
<accession>A0A2K8L0L6</accession>
<dbReference type="AlphaFoldDB" id="A0A2K8L0L6"/>
<evidence type="ECO:0000256" key="1">
    <source>
        <dbReference type="SAM" id="Phobius"/>
    </source>
</evidence>
<evidence type="ECO:0000313" key="2">
    <source>
        <dbReference type="EMBL" id="ATX79749.1"/>
    </source>
</evidence>
<keyword evidence="1" id="KW-0812">Transmembrane</keyword>
<keyword evidence="3" id="KW-1185">Reference proteome</keyword>
<organism evidence="2 3">
    <name type="scientific">Mariprofundus aestuarium</name>
    <dbReference type="NCBI Taxonomy" id="1921086"/>
    <lineage>
        <taxon>Bacteria</taxon>
        <taxon>Pseudomonadati</taxon>
        <taxon>Pseudomonadota</taxon>
        <taxon>Candidatius Mariprofundia</taxon>
        <taxon>Mariprofundales</taxon>
        <taxon>Mariprofundaceae</taxon>
        <taxon>Mariprofundus</taxon>
    </lineage>
</organism>
<name>A0A2K8L0L6_MARES</name>
<feature type="transmembrane region" description="Helical" evidence="1">
    <location>
        <begin position="21"/>
        <end position="39"/>
    </location>
</feature>
<sequence>MEVSESDQSLTIEDIQWDMISLLWVAGLFSLLLLLRLLINQPNQAMLIIILLLISGLLLYIANQVSVKSRWQFDFDKQELLWSQQGLLGRRRGGVIPFSSIERPFLQADSGIAPDSRRYRLALIHSDGALPFYPLLSPR</sequence>
<dbReference type="EMBL" id="CP018799">
    <property type="protein sequence ID" value="ATX79749.1"/>
    <property type="molecule type" value="Genomic_DNA"/>
</dbReference>
<evidence type="ECO:0000313" key="3">
    <source>
        <dbReference type="Proteomes" id="UP000231701"/>
    </source>
</evidence>
<dbReference type="Proteomes" id="UP000231701">
    <property type="component" value="Chromosome"/>
</dbReference>
<protein>
    <submittedName>
        <fullName evidence="2">Uncharacterized protein</fullName>
    </submittedName>
</protein>
<dbReference type="RefSeq" id="WP_100277609.1">
    <property type="nucleotide sequence ID" value="NZ_CP018799.1"/>
</dbReference>
<keyword evidence="1" id="KW-0472">Membrane</keyword>
<keyword evidence="1" id="KW-1133">Transmembrane helix</keyword>
<dbReference type="KEGG" id="maes:Ga0123461_1332"/>
<gene>
    <name evidence="2" type="ORF">Ga0123461_1332</name>
</gene>